<proteinExistence type="predicted"/>
<protein>
    <submittedName>
        <fullName evidence="1">Cardiolipin-specific deacylase 1, mitochondrial</fullName>
    </submittedName>
</protein>
<comment type="caution">
    <text evidence="1">The sequence shown here is derived from an EMBL/GenBank/DDBJ whole genome shotgun (WGS) entry which is preliminary data.</text>
</comment>
<keyword evidence="2" id="KW-1185">Reference proteome</keyword>
<dbReference type="Proteomes" id="UP001152531">
    <property type="component" value="Unassembled WGS sequence"/>
</dbReference>
<gene>
    <name evidence="1" type="ORF">CLIB1444_02S15390</name>
</gene>
<organism evidence="1 2">
    <name type="scientific">[Candida] jaroonii</name>
    <dbReference type="NCBI Taxonomy" id="467808"/>
    <lineage>
        <taxon>Eukaryota</taxon>
        <taxon>Fungi</taxon>
        <taxon>Dikarya</taxon>
        <taxon>Ascomycota</taxon>
        <taxon>Saccharomycotina</taxon>
        <taxon>Pichiomycetes</taxon>
        <taxon>Debaryomycetaceae</taxon>
        <taxon>Yamadazyma</taxon>
    </lineage>
</organism>
<reference evidence="1" key="1">
    <citation type="submission" date="2022-06" db="EMBL/GenBank/DDBJ databases">
        <authorList>
            <person name="Legras J.-L."/>
            <person name="Devillers H."/>
            <person name="Grondin C."/>
        </authorList>
    </citation>
    <scope>NUCLEOTIDE SEQUENCE</scope>
    <source>
        <strain evidence="1">CLIB 1444</strain>
    </source>
</reference>
<evidence type="ECO:0000313" key="1">
    <source>
        <dbReference type="EMBL" id="CAH6719737.1"/>
    </source>
</evidence>
<name>A0ACA9Y437_9ASCO</name>
<accession>A0ACA9Y437</accession>
<dbReference type="EMBL" id="CALSDN010000002">
    <property type="protein sequence ID" value="CAH6719737.1"/>
    <property type="molecule type" value="Genomic_DNA"/>
</dbReference>
<sequence>MKSLKSFRHIHVNHYKRSTPPISVPLNKLFSGNFPLPLKQSFLDYKNRKNLKSFQDNLLRLIPFYPTSKNGVSSQVISTDIGNDNYINEFVIFPNESTRKNYSKANHLIMIHGYGSGLGLFIKNFPALIKDNWVIHAIDLLGYGCSSRPPFTPKNFDEVESWFHDSYKTWSEKRGIPSNNLVLAHSMGGYLMASYGMKYPEFCKKMIMASPGGIIHHRNPINIPSYFTKLWERNISPFSLVRNAHIYGSKLVSAWSYRRFSKLSFKEIQALHHYVYGIFQAPGSGEYMLNYLLKPGAEPRFPMTERPLEKVKFDIDWWYGSDDWMNIEGANILSRRLRNEGLNSTVLTISGSGHHVYLDNYHTFNRLLLQEMDKLS</sequence>
<evidence type="ECO:0000313" key="2">
    <source>
        <dbReference type="Proteomes" id="UP001152531"/>
    </source>
</evidence>